<accession>A0A3B0TDD9</accession>
<feature type="region of interest" description="Disordered" evidence="1">
    <location>
        <begin position="92"/>
        <end position="171"/>
    </location>
</feature>
<gene>
    <name evidence="2" type="ORF">MNBD_ALPHA09-691</name>
</gene>
<dbReference type="Gene3D" id="1.25.40.10">
    <property type="entry name" value="Tetratricopeptide repeat domain"/>
    <property type="match status" value="1"/>
</dbReference>
<protein>
    <submittedName>
        <fullName evidence="2">Uncharacterized protein</fullName>
    </submittedName>
</protein>
<sequence length="575" mass="59721">MRDENNTKGQGRDRKTAKAADQPGQNVAENGDFDAGSPDLSGDQAGGVNFHAAQMPPIAQPVTHLPPAGMQLGDTLDEIPGFLRRCATETSAHDRFPDANENSSHDEVSPDEFGNQRTGGDRGGKAGGHHSGSAGDGDFGAGFPAGSDARGARGEAAPARDREEQSGWSNTARGALNELLADIDDEQARRISNRDQFAALAGKRRTTWPLTALIVSFLLVVLAYSARNVDASGAPGTVWRGAWALLVGPREENPPPQNQVSSLVETKAPVAAAAAQYPPAAIPQAPAPVVRQPAPQPVAPVKTTGLIFEPVKIVDPYGNTQRRVEPVRQQNTGVAVASLNPPAVAPPVAPATPETLARSNTAVPASPATVAASAPLAPSPTSTTTALAPSMPASPDKMPLASLAVSETAFVPSRNIAPAPELRRVASVAPDIIGGRADARPAEADTATINLAARPPQPRSVQPSLVPAAPDIDGTKAMLTRADSLLEARDLASARLLFMRAARYGSAAGAFGAARTYDPVSFQQMGVYGVPAEPDKAIALYQKAIDAGHVEAVKYLGNLNAWLKSTQGRTSTAQR</sequence>
<organism evidence="2">
    <name type="scientific">hydrothermal vent metagenome</name>
    <dbReference type="NCBI Taxonomy" id="652676"/>
    <lineage>
        <taxon>unclassified sequences</taxon>
        <taxon>metagenomes</taxon>
        <taxon>ecological metagenomes</taxon>
    </lineage>
</organism>
<feature type="compositionally biased region" description="Gly residues" evidence="1">
    <location>
        <begin position="125"/>
        <end position="140"/>
    </location>
</feature>
<feature type="compositionally biased region" description="Basic and acidic residues" evidence="1">
    <location>
        <begin position="150"/>
        <end position="165"/>
    </location>
</feature>
<proteinExistence type="predicted"/>
<feature type="compositionally biased region" description="Basic and acidic residues" evidence="1">
    <location>
        <begin position="92"/>
        <end position="108"/>
    </location>
</feature>
<evidence type="ECO:0000313" key="2">
    <source>
        <dbReference type="EMBL" id="VAW11367.1"/>
    </source>
</evidence>
<dbReference type="AlphaFoldDB" id="A0A3B0TDD9"/>
<feature type="compositionally biased region" description="Basic and acidic residues" evidence="1">
    <location>
        <begin position="1"/>
        <end position="18"/>
    </location>
</feature>
<dbReference type="SUPFAM" id="SSF81901">
    <property type="entry name" value="HCP-like"/>
    <property type="match status" value="1"/>
</dbReference>
<evidence type="ECO:0000256" key="1">
    <source>
        <dbReference type="SAM" id="MobiDB-lite"/>
    </source>
</evidence>
<name>A0A3B0TDD9_9ZZZZ</name>
<feature type="region of interest" description="Disordered" evidence="1">
    <location>
        <begin position="1"/>
        <end position="76"/>
    </location>
</feature>
<feature type="region of interest" description="Disordered" evidence="1">
    <location>
        <begin position="371"/>
        <end position="394"/>
    </location>
</feature>
<dbReference type="EMBL" id="UOEM01000031">
    <property type="protein sequence ID" value="VAW11367.1"/>
    <property type="molecule type" value="Genomic_DNA"/>
</dbReference>
<reference evidence="2" key="1">
    <citation type="submission" date="2018-06" db="EMBL/GenBank/DDBJ databases">
        <authorList>
            <person name="Zhirakovskaya E."/>
        </authorList>
    </citation>
    <scope>NUCLEOTIDE SEQUENCE</scope>
</reference>
<dbReference type="InterPro" id="IPR011990">
    <property type="entry name" value="TPR-like_helical_dom_sf"/>
</dbReference>